<name>A0A8I1FVT8_9PSED</name>
<gene>
    <name evidence="3" type="ORF">JFT45_21795</name>
</gene>
<dbReference type="InterPro" id="IPR052756">
    <property type="entry name" value="Alkyne_AA_exporter"/>
</dbReference>
<feature type="transmembrane region" description="Helical" evidence="1">
    <location>
        <begin position="38"/>
        <end position="59"/>
    </location>
</feature>
<feature type="transmembrane region" description="Helical" evidence="1">
    <location>
        <begin position="95"/>
        <end position="115"/>
    </location>
</feature>
<feature type="transmembrane region" description="Helical" evidence="1">
    <location>
        <begin position="122"/>
        <end position="140"/>
    </location>
</feature>
<dbReference type="InterPro" id="IPR037185">
    <property type="entry name" value="EmrE-like"/>
</dbReference>
<accession>A0A8I1FVT8</accession>
<organism evidence="3 4">
    <name type="scientific">Pseudomonas psychrophila</name>
    <dbReference type="NCBI Taxonomy" id="122355"/>
    <lineage>
        <taxon>Bacteria</taxon>
        <taxon>Pseudomonadati</taxon>
        <taxon>Pseudomonadota</taxon>
        <taxon>Gammaproteobacteria</taxon>
        <taxon>Pseudomonadales</taxon>
        <taxon>Pseudomonadaceae</taxon>
        <taxon>Pseudomonas</taxon>
    </lineage>
</organism>
<keyword evidence="1" id="KW-0472">Membrane</keyword>
<feature type="transmembrane region" description="Helical" evidence="1">
    <location>
        <begin position="210"/>
        <end position="232"/>
    </location>
</feature>
<keyword evidence="1" id="KW-1133">Transmembrane helix</keyword>
<dbReference type="Pfam" id="PF00892">
    <property type="entry name" value="EamA"/>
    <property type="match status" value="2"/>
</dbReference>
<feature type="transmembrane region" description="Helical" evidence="1">
    <location>
        <begin position="244"/>
        <end position="262"/>
    </location>
</feature>
<feature type="domain" description="EamA" evidence="2">
    <location>
        <begin position="152"/>
        <end position="283"/>
    </location>
</feature>
<feature type="transmembrane region" description="Helical" evidence="1">
    <location>
        <begin position="268"/>
        <end position="287"/>
    </location>
</feature>
<feature type="transmembrane region" description="Helical" evidence="1">
    <location>
        <begin position="66"/>
        <end position="83"/>
    </location>
</feature>
<dbReference type="AlphaFoldDB" id="A0A8I1FVT8"/>
<evidence type="ECO:0000256" key="1">
    <source>
        <dbReference type="SAM" id="Phobius"/>
    </source>
</evidence>
<dbReference type="EMBL" id="JAEKCZ010000025">
    <property type="protein sequence ID" value="MBJ2259137.1"/>
    <property type="molecule type" value="Genomic_DNA"/>
</dbReference>
<feature type="transmembrane region" description="Helical" evidence="1">
    <location>
        <begin position="180"/>
        <end position="198"/>
    </location>
</feature>
<evidence type="ECO:0000259" key="2">
    <source>
        <dbReference type="Pfam" id="PF00892"/>
    </source>
</evidence>
<sequence length="322" mass="34665">MSLPIKLAAAMAAVVLCWAYSPIGIHIGLQSYSPGHLALLRFLIASAFMAVIALCMGIGLPRLRDVPWLMMLGFFAVVLHHVVLNMGQRWVSPGASSVLAQTAPLFSTLIAALFLKESVSRWRWSWVAVGLAGVLVVIWADKGVGEFRPEGLLLLLAALSWSIYFALQKHYCNRYSPLTIVCYMIWAGTLMLCVYWPGLKEEVLNAPARVNGAVLLLGLFPSALAYLLWGYVLSHTQISRSVGVMYLIPPVAMVMAALILGSKVSPGVLLGAAIIVGSVIAMSREGAATVISDTRGRKLDCDAVRSDVIASKPAPTEAAHRP</sequence>
<dbReference type="InterPro" id="IPR000620">
    <property type="entry name" value="EamA_dom"/>
</dbReference>
<protein>
    <submittedName>
        <fullName evidence="3">DMT family transporter</fullName>
    </submittedName>
</protein>
<proteinExistence type="predicted"/>
<reference evidence="3" key="1">
    <citation type="submission" date="2020-12" db="EMBL/GenBank/DDBJ databases">
        <title>Antibiotic resistance and phylogeny of Pseudomonas spp. isolated over three decades from chicken meat in the Norwegian food chain.</title>
        <authorList>
            <person name="Moen B."/>
        </authorList>
    </citation>
    <scope>NUCLEOTIDE SEQUENCE</scope>
    <source>
        <strain evidence="3">MF6762</strain>
    </source>
</reference>
<evidence type="ECO:0000313" key="3">
    <source>
        <dbReference type="EMBL" id="MBJ2259137.1"/>
    </source>
</evidence>
<feature type="transmembrane region" description="Helical" evidence="1">
    <location>
        <begin position="152"/>
        <end position="168"/>
    </location>
</feature>
<comment type="caution">
    <text evidence="3">The sequence shown here is derived from an EMBL/GenBank/DDBJ whole genome shotgun (WGS) entry which is preliminary data.</text>
</comment>
<dbReference type="Proteomes" id="UP000658390">
    <property type="component" value="Unassembled WGS sequence"/>
</dbReference>
<dbReference type="GO" id="GO:0016020">
    <property type="term" value="C:membrane"/>
    <property type="evidence" value="ECO:0007669"/>
    <property type="project" value="InterPro"/>
</dbReference>
<keyword evidence="1" id="KW-0812">Transmembrane</keyword>
<evidence type="ECO:0000313" key="4">
    <source>
        <dbReference type="Proteomes" id="UP000658390"/>
    </source>
</evidence>
<dbReference type="PANTHER" id="PTHR12715">
    <property type="entry name" value="TRANSPORTER, DRUG/METABOLITE EXPORTER FAMILY"/>
    <property type="match status" value="1"/>
</dbReference>
<dbReference type="SUPFAM" id="SSF103481">
    <property type="entry name" value="Multidrug resistance efflux transporter EmrE"/>
    <property type="match status" value="2"/>
</dbReference>
<feature type="domain" description="EamA" evidence="2">
    <location>
        <begin position="10"/>
        <end position="138"/>
    </location>
</feature>
<dbReference type="PANTHER" id="PTHR12715:SF4">
    <property type="entry name" value="EAMA DOMAIN-CONTAINING PROTEIN"/>
    <property type="match status" value="1"/>
</dbReference>